<dbReference type="Pfam" id="PF01926">
    <property type="entry name" value="MMR_HSR1"/>
    <property type="match status" value="1"/>
</dbReference>
<dbReference type="InterPro" id="IPR050755">
    <property type="entry name" value="TRAFAC_YlqF/YawG_RiboMat"/>
</dbReference>
<feature type="domain" description="CP-type G" evidence="7">
    <location>
        <begin position="117"/>
        <end position="307"/>
    </location>
</feature>
<feature type="compositionally biased region" description="Basic residues" evidence="6">
    <location>
        <begin position="19"/>
        <end position="34"/>
    </location>
</feature>
<dbReference type="InterPro" id="IPR023179">
    <property type="entry name" value="GTP-bd_ortho_bundle_sf"/>
</dbReference>
<keyword evidence="5" id="KW-0539">Nucleus</keyword>
<dbReference type="FunFam" id="1.10.1580.10:FF:000002">
    <property type="entry name" value="Guanine nucleotide-binding protein-like 3 (nucleolar)-like"/>
    <property type="match status" value="1"/>
</dbReference>
<dbReference type="PANTHER" id="PTHR11089">
    <property type="entry name" value="GTP-BINDING PROTEIN-RELATED"/>
    <property type="match status" value="1"/>
</dbReference>
<comment type="subcellular location">
    <subcellularLocation>
        <location evidence="1">Nucleus</location>
        <location evidence="1">Nucleolus</location>
    </subcellularLocation>
</comment>
<dbReference type="GO" id="GO:0005525">
    <property type="term" value="F:GTP binding"/>
    <property type="evidence" value="ECO:0007669"/>
    <property type="project" value="UniProtKB-KW"/>
</dbReference>
<evidence type="ECO:0000256" key="2">
    <source>
        <dbReference type="ARBA" id="ARBA00022741"/>
    </source>
</evidence>
<evidence type="ECO:0000256" key="4">
    <source>
        <dbReference type="ARBA" id="ARBA00023134"/>
    </source>
</evidence>
<dbReference type="GO" id="GO:0051239">
    <property type="term" value="P:regulation of multicellular organismal process"/>
    <property type="evidence" value="ECO:0007669"/>
    <property type="project" value="UniProtKB-ARBA"/>
</dbReference>
<dbReference type="PANTHER" id="PTHR11089:SF30">
    <property type="entry name" value="GUANINE NUCLEOTIDE-BINDING PROTEIN-LIKE 3 HOMOLOG"/>
    <property type="match status" value="1"/>
</dbReference>
<keyword evidence="4" id="KW-0342">GTP-binding</keyword>
<sequence length="487" mass="55065">MVRKKAKSKRGTFKDKYKVQRKVKEHKRKMRKAARANGDMPRTRKDPGIPNLWPYKEKLLSRMSDAKERVRELEQKQREARKERLNRKRFEKEEKKETESSQSHMLIKNGNQKKWFMKDLKQVLEVSDVILEVLDARDPQGCRCRKIEEMVQGKYSGTSNRPKRIILVLNKIDLVPQQVVLEWVRHLRREFACVAFKASTQQQRGNLAQSKMSLTDASQQNVQGGKSVGGQALLQLIKNYSRSHDIKTNLTVGVIGFPNVGKSSLINSLKRARAVGVGAQPGFTKQCQLVKLDKQISIIDSPGVLFDADTKDPGLSLRNCLKVEDIEDPVGAVKEIVKRCDKSTLLSLYRIANFSNGDEFLYRVAGKRGKLGKGGVPDMPAAARCVLRDWNMGKIPFYTLVPNSASEYDQVDLLKEFSQEFDLDKVNDENIKTGGRPANKNDKFMTLETHTSENAKSVTAVSSNNSFEGPAPPPETGEIEEKMTLCD</sequence>
<gene>
    <name evidence="8" type="ORF">LAMO00422_LOCUS2236</name>
</gene>
<dbReference type="FunFam" id="3.40.50.300:FF:000571">
    <property type="entry name" value="Guanine nucleotide-binding protein-like NSN1"/>
    <property type="match status" value="1"/>
</dbReference>
<dbReference type="Pfam" id="PF08701">
    <property type="entry name" value="GN3L_Grn1"/>
    <property type="match status" value="1"/>
</dbReference>
<proteinExistence type="predicted"/>
<keyword evidence="2" id="KW-0547">Nucleotide-binding</keyword>
<dbReference type="SUPFAM" id="SSF52540">
    <property type="entry name" value="P-loop containing nucleoside triphosphate hydrolases"/>
    <property type="match status" value="1"/>
</dbReference>
<dbReference type="Gene3D" id="1.10.1580.10">
    <property type="match status" value="1"/>
</dbReference>
<dbReference type="Gene3D" id="3.40.50.300">
    <property type="entry name" value="P-loop containing nucleotide triphosphate hydrolases"/>
    <property type="match status" value="1"/>
</dbReference>
<evidence type="ECO:0000256" key="3">
    <source>
        <dbReference type="ARBA" id="ARBA00023054"/>
    </source>
</evidence>
<dbReference type="GO" id="GO:0005730">
    <property type="term" value="C:nucleolus"/>
    <property type="evidence" value="ECO:0007669"/>
    <property type="project" value="UniProtKB-SubCell"/>
</dbReference>
<name>A0A7S0CUJ8_9EUKA</name>
<dbReference type="EMBL" id="HBEM01003212">
    <property type="protein sequence ID" value="CAD8432682.1"/>
    <property type="molecule type" value="Transcribed_RNA"/>
</dbReference>
<dbReference type="InterPro" id="IPR006073">
    <property type="entry name" value="GTP-bd"/>
</dbReference>
<feature type="compositionally biased region" description="Polar residues" evidence="6">
    <location>
        <begin position="454"/>
        <end position="467"/>
    </location>
</feature>
<evidence type="ECO:0000256" key="1">
    <source>
        <dbReference type="ARBA" id="ARBA00004604"/>
    </source>
</evidence>
<feature type="compositionally biased region" description="Basic residues" evidence="6">
    <location>
        <begin position="1"/>
        <end position="11"/>
    </location>
</feature>
<accession>A0A7S0CUJ8</accession>
<dbReference type="InterPro" id="IPR027417">
    <property type="entry name" value="P-loop_NTPase"/>
</dbReference>
<keyword evidence="3" id="KW-0175">Coiled coil</keyword>
<dbReference type="InterPro" id="IPR030378">
    <property type="entry name" value="G_CP_dom"/>
</dbReference>
<evidence type="ECO:0000259" key="7">
    <source>
        <dbReference type="PROSITE" id="PS51721"/>
    </source>
</evidence>
<evidence type="ECO:0000313" key="8">
    <source>
        <dbReference type="EMBL" id="CAD8432682.1"/>
    </source>
</evidence>
<dbReference type="PROSITE" id="PS51721">
    <property type="entry name" value="G_CP"/>
    <property type="match status" value="1"/>
</dbReference>
<dbReference type="CDD" id="cd04178">
    <property type="entry name" value="Nucleostemin_like"/>
    <property type="match status" value="1"/>
</dbReference>
<protein>
    <recommendedName>
        <fullName evidence="7">CP-type G domain-containing protein</fullName>
    </recommendedName>
</protein>
<feature type="region of interest" description="Disordered" evidence="6">
    <location>
        <begin position="1"/>
        <end position="53"/>
    </location>
</feature>
<dbReference type="AlphaFoldDB" id="A0A7S0CUJ8"/>
<dbReference type="PRINTS" id="PR00326">
    <property type="entry name" value="GTP1OBG"/>
</dbReference>
<organism evidence="8">
    <name type="scientific">Amorphochlora amoebiformis</name>
    <dbReference type="NCBI Taxonomy" id="1561963"/>
    <lineage>
        <taxon>Eukaryota</taxon>
        <taxon>Sar</taxon>
        <taxon>Rhizaria</taxon>
        <taxon>Cercozoa</taxon>
        <taxon>Chlorarachniophyceae</taxon>
        <taxon>Amorphochlora</taxon>
    </lineage>
</organism>
<feature type="region of interest" description="Disordered" evidence="6">
    <location>
        <begin position="72"/>
        <end position="103"/>
    </location>
</feature>
<reference evidence="8" key="1">
    <citation type="submission" date="2021-01" db="EMBL/GenBank/DDBJ databases">
        <authorList>
            <person name="Corre E."/>
            <person name="Pelletier E."/>
            <person name="Niang G."/>
            <person name="Scheremetjew M."/>
            <person name="Finn R."/>
            <person name="Kale V."/>
            <person name="Holt S."/>
            <person name="Cochrane G."/>
            <person name="Meng A."/>
            <person name="Brown T."/>
            <person name="Cohen L."/>
        </authorList>
    </citation>
    <scope>NUCLEOTIDE SEQUENCE</scope>
    <source>
        <strain evidence="8">CCMP2058</strain>
    </source>
</reference>
<evidence type="ECO:0000256" key="5">
    <source>
        <dbReference type="ARBA" id="ARBA00023242"/>
    </source>
</evidence>
<feature type="compositionally biased region" description="Basic and acidic residues" evidence="6">
    <location>
        <begin position="72"/>
        <end position="99"/>
    </location>
</feature>
<dbReference type="InterPro" id="IPR014813">
    <property type="entry name" value="Gnl3_N_dom"/>
</dbReference>
<feature type="region of interest" description="Disordered" evidence="6">
    <location>
        <begin position="450"/>
        <end position="487"/>
    </location>
</feature>
<evidence type="ECO:0000256" key="6">
    <source>
        <dbReference type="SAM" id="MobiDB-lite"/>
    </source>
</evidence>
<dbReference type="GO" id="GO:0050793">
    <property type="term" value="P:regulation of developmental process"/>
    <property type="evidence" value="ECO:0007669"/>
    <property type="project" value="UniProtKB-ARBA"/>
</dbReference>